<reference evidence="1" key="1">
    <citation type="journal article" date="2015" name="Nature">
        <title>Complex archaea that bridge the gap between prokaryotes and eukaryotes.</title>
        <authorList>
            <person name="Spang A."/>
            <person name="Saw J.H."/>
            <person name="Jorgensen S.L."/>
            <person name="Zaremba-Niedzwiedzka K."/>
            <person name="Martijn J."/>
            <person name="Lind A.E."/>
            <person name="van Eijk R."/>
            <person name="Schleper C."/>
            <person name="Guy L."/>
            <person name="Ettema T.J."/>
        </authorList>
    </citation>
    <scope>NUCLEOTIDE SEQUENCE</scope>
</reference>
<feature type="non-terminal residue" evidence="1">
    <location>
        <position position="1"/>
    </location>
</feature>
<proteinExistence type="predicted"/>
<name>A0A0F9ERQ7_9ZZZZ</name>
<gene>
    <name evidence="1" type="ORF">LCGC14_2119730</name>
</gene>
<comment type="caution">
    <text evidence="1">The sequence shown here is derived from an EMBL/GenBank/DDBJ whole genome shotgun (WGS) entry which is preliminary data.</text>
</comment>
<sequence length="199" mass="21485">AILTDTGTTLPATLATIAAYIDTEVAAIPTTAMRGTDSAALASVLGALDTAAASGAVSNAKLAMAYLKQLVTKQLNATDGFAALKTLIDSTQFTGPMSYLDAGGEQTVRENVLGTRRRIWLNFSNRNMTQTGTFRIYFKVDGGNYDLYVEQPVTVGAGDERAFDAEFTVNQDWKLTYEEDVDEGAARDIPYNFIMQVIE</sequence>
<accession>A0A0F9ERQ7</accession>
<organism evidence="1">
    <name type="scientific">marine sediment metagenome</name>
    <dbReference type="NCBI Taxonomy" id="412755"/>
    <lineage>
        <taxon>unclassified sequences</taxon>
        <taxon>metagenomes</taxon>
        <taxon>ecological metagenomes</taxon>
    </lineage>
</organism>
<evidence type="ECO:0000313" key="1">
    <source>
        <dbReference type="EMBL" id="KKL68966.1"/>
    </source>
</evidence>
<dbReference type="EMBL" id="LAZR01026371">
    <property type="protein sequence ID" value="KKL68966.1"/>
    <property type="molecule type" value="Genomic_DNA"/>
</dbReference>
<dbReference type="AlphaFoldDB" id="A0A0F9ERQ7"/>
<protein>
    <submittedName>
        <fullName evidence="1">Uncharacterized protein</fullName>
    </submittedName>
</protein>